<reference evidence="1" key="1">
    <citation type="submission" date="2018-05" db="EMBL/GenBank/DDBJ databases">
        <authorList>
            <person name="Lanie J.A."/>
            <person name="Ng W.-L."/>
            <person name="Kazmierczak K.M."/>
            <person name="Andrzejewski T.M."/>
            <person name="Davidsen T.M."/>
            <person name="Wayne K.J."/>
            <person name="Tettelin H."/>
            <person name="Glass J.I."/>
            <person name="Rusch D."/>
            <person name="Podicherti R."/>
            <person name="Tsui H.-C.T."/>
            <person name="Winkler M.E."/>
        </authorList>
    </citation>
    <scope>NUCLEOTIDE SEQUENCE</scope>
</reference>
<accession>A0A381ULU4</accession>
<dbReference type="InterPro" id="IPR036291">
    <property type="entry name" value="NAD(P)-bd_dom_sf"/>
</dbReference>
<dbReference type="SUPFAM" id="SSF51735">
    <property type="entry name" value="NAD(P)-binding Rossmann-fold domains"/>
    <property type="match status" value="1"/>
</dbReference>
<dbReference type="AlphaFoldDB" id="A0A381ULU4"/>
<dbReference type="Gene3D" id="3.40.50.720">
    <property type="entry name" value="NAD(P)-binding Rossmann-like Domain"/>
    <property type="match status" value="1"/>
</dbReference>
<proteinExistence type="predicted"/>
<protein>
    <recommendedName>
        <fullName evidence="2">Short-chain dehydrogenase/reductase SDR</fullName>
    </recommendedName>
</protein>
<dbReference type="InterPro" id="IPR052184">
    <property type="entry name" value="SDR_enzymes"/>
</dbReference>
<dbReference type="PRINTS" id="PR00081">
    <property type="entry name" value="GDHRDH"/>
</dbReference>
<gene>
    <name evidence="1" type="ORF">METZ01_LOCUS81808</name>
</gene>
<dbReference type="PANTHER" id="PTHR45458:SF1">
    <property type="entry name" value="SHORT CHAIN DEHYDROGENASE"/>
    <property type="match status" value="1"/>
</dbReference>
<evidence type="ECO:0000313" key="1">
    <source>
        <dbReference type="EMBL" id="SVA28954.1"/>
    </source>
</evidence>
<dbReference type="GO" id="GO:0016616">
    <property type="term" value="F:oxidoreductase activity, acting on the CH-OH group of donors, NAD or NADP as acceptor"/>
    <property type="evidence" value="ECO:0007669"/>
    <property type="project" value="TreeGrafter"/>
</dbReference>
<dbReference type="EMBL" id="UINC01006672">
    <property type="protein sequence ID" value="SVA28954.1"/>
    <property type="molecule type" value="Genomic_DNA"/>
</dbReference>
<dbReference type="Pfam" id="PF00106">
    <property type="entry name" value="adh_short"/>
    <property type="match status" value="1"/>
</dbReference>
<organism evidence="1">
    <name type="scientific">marine metagenome</name>
    <dbReference type="NCBI Taxonomy" id="408172"/>
    <lineage>
        <taxon>unclassified sequences</taxon>
        <taxon>metagenomes</taxon>
        <taxon>ecological metagenomes</taxon>
    </lineage>
</organism>
<dbReference type="InterPro" id="IPR002347">
    <property type="entry name" value="SDR_fam"/>
</dbReference>
<evidence type="ECO:0008006" key="2">
    <source>
        <dbReference type="Google" id="ProtNLM"/>
    </source>
</evidence>
<name>A0A381ULU4_9ZZZZ</name>
<dbReference type="PANTHER" id="PTHR45458">
    <property type="entry name" value="SHORT-CHAIN DEHYDROGENASE/REDUCTASE SDR"/>
    <property type="match status" value="1"/>
</dbReference>
<sequence>MAQAFAVAAATENEAIRGTIGSTVLITGSNRGIGLEFTRQYAQRGWKVIATCRSPDKALALNALAQEFANVIIEQLDVTDHEMIDALAQKYRGTPIDILLNNAGINPSPGDQMLGSIDYDLFRTILETNTIGPMKMSEAFMEHVRASEQKKIMTLSSRMGSIELSPRFRGATGPYRVSKAGVNMAMRVVYASVGRQGVIVGIFDPGLVDTDQAKSVPLEKMPAEVSVAAMIEVIDNFNSENSGRFIQYDGEAVPW</sequence>
<dbReference type="CDD" id="cd05325">
    <property type="entry name" value="carb_red_sniffer_like_SDR_c"/>
    <property type="match status" value="1"/>
</dbReference>